<dbReference type="PROSITE" id="PS51186">
    <property type="entry name" value="GNAT"/>
    <property type="match status" value="1"/>
</dbReference>
<keyword evidence="1" id="KW-0472">Membrane</keyword>
<dbReference type="AlphaFoldDB" id="A0AAE9WBA4"/>
<evidence type="ECO:0000256" key="1">
    <source>
        <dbReference type="SAM" id="Phobius"/>
    </source>
</evidence>
<evidence type="ECO:0000313" key="3">
    <source>
        <dbReference type="EMBL" id="WBW73079.1"/>
    </source>
</evidence>
<dbReference type="InterPro" id="IPR009305">
    <property type="entry name" value="Mpo1-like"/>
</dbReference>
<dbReference type="GO" id="GO:0016020">
    <property type="term" value="C:membrane"/>
    <property type="evidence" value="ECO:0007669"/>
    <property type="project" value="GOC"/>
</dbReference>
<feature type="transmembrane region" description="Helical" evidence="1">
    <location>
        <begin position="20"/>
        <end position="39"/>
    </location>
</feature>
<feature type="domain" description="N-acetyltransferase" evidence="2">
    <location>
        <begin position="208"/>
        <end position="360"/>
    </location>
</feature>
<keyword evidence="4" id="KW-1185">Reference proteome</keyword>
<protein>
    <submittedName>
        <fullName evidence="3">ER membrane fatty acid alpha-oxygenase Mpo1</fullName>
    </submittedName>
</protein>
<feature type="transmembrane region" description="Helical" evidence="1">
    <location>
        <begin position="51"/>
        <end position="70"/>
    </location>
</feature>
<dbReference type="PANTHER" id="PTHR28026:SF9">
    <property type="entry name" value="2-HYDROXY-PALMITIC ACID DIOXYGENASE MPO1"/>
    <property type="match status" value="1"/>
</dbReference>
<feature type="transmembrane region" description="Helical" evidence="1">
    <location>
        <begin position="136"/>
        <end position="156"/>
    </location>
</feature>
<gene>
    <name evidence="3" type="primary">mpo1</name>
    <name evidence="3" type="ORF">SOMG_03328</name>
</gene>
<evidence type="ECO:0000313" key="4">
    <source>
        <dbReference type="Proteomes" id="UP001212411"/>
    </source>
</evidence>
<keyword evidence="1" id="KW-0812">Transmembrane</keyword>
<dbReference type="GO" id="GO:0005783">
    <property type="term" value="C:endoplasmic reticulum"/>
    <property type="evidence" value="ECO:0007669"/>
    <property type="project" value="TreeGrafter"/>
</dbReference>
<organism evidence="3 4">
    <name type="scientific">Schizosaccharomyces osmophilus</name>
    <dbReference type="NCBI Taxonomy" id="2545709"/>
    <lineage>
        <taxon>Eukaryota</taxon>
        <taxon>Fungi</taxon>
        <taxon>Dikarya</taxon>
        <taxon>Ascomycota</taxon>
        <taxon>Taphrinomycotina</taxon>
        <taxon>Schizosaccharomycetes</taxon>
        <taxon>Schizosaccharomycetales</taxon>
        <taxon>Schizosaccharomycetaceae</taxon>
        <taxon>Schizosaccharomyces</taxon>
    </lineage>
</organism>
<keyword evidence="1" id="KW-1133">Transmembrane helix</keyword>
<evidence type="ECO:0000259" key="2">
    <source>
        <dbReference type="PROSITE" id="PS51186"/>
    </source>
</evidence>
<dbReference type="KEGG" id="som:SOMG_03328"/>
<dbReference type="InterPro" id="IPR000182">
    <property type="entry name" value="GNAT_dom"/>
</dbReference>
<accession>A0AAE9WBA4</accession>
<dbReference type="Pfam" id="PF00583">
    <property type="entry name" value="Acetyltransf_1"/>
    <property type="match status" value="1"/>
</dbReference>
<feature type="transmembrane region" description="Helical" evidence="1">
    <location>
        <begin position="76"/>
        <end position="94"/>
    </location>
</feature>
<sequence>MSMLSTSYRFYAAYHSNAVNIRIHQVCIPLLLCTALILFSNFDVRLLNSSFHVNLAVLIATIYQGFYLCIDFIDGLLYAPALYLYSILLPKLLFQRWSQSTVNSTAIFLHIISWVLQFIGHGVFEKKRPALLDNLVQSIFFAPLFAFLETSPLFGYQPAVTKNIRIATKIQQKEEIHGSSKSVKSESLFDESLLESPATEVSNGRTDITIRPLYLSDINDEYLDLLDVLVAATVRPTLASYQKRFLELKKDFPDTYYTIVVEDKESRKIVGTATLFVERKFIRGNGICAHVEDVVVHPKFQNRSIGKLLIQTLTKLAFILNCYKLILDCSETNVKFYEKCGLNRAGAEMKIYNDLLRENK</sequence>
<dbReference type="Gene3D" id="3.40.630.30">
    <property type="match status" value="1"/>
</dbReference>
<dbReference type="SUPFAM" id="SSF55729">
    <property type="entry name" value="Acyl-CoA N-acyltransferases (Nat)"/>
    <property type="match status" value="1"/>
</dbReference>
<dbReference type="RefSeq" id="XP_056037322.1">
    <property type="nucleotide sequence ID" value="XM_056182119.1"/>
</dbReference>
<dbReference type="CDD" id="cd04301">
    <property type="entry name" value="NAT_SF"/>
    <property type="match status" value="1"/>
</dbReference>
<reference evidence="3 4" key="1">
    <citation type="journal article" date="2023" name="G3 (Bethesda)">
        <title>A high-quality reference genome for the fission yeast Schizosaccharomyces osmophilus.</title>
        <authorList>
            <person name="Jia G.S."/>
            <person name="Zhang W.C."/>
            <person name="Liang Y."/>
            <person name="Liu X.H."/>
            <person name="Rhind N."/>
            <person name="Pidoux A."/>
            <person name="Brysch-Herzberg M."/>
            <person name="Du L.L."/>
        </authorList>
    </citation>
    <scope>NUCLEOTIDE SEQUENCE [LARGE SCALE GENOMIC DNA]</scope>
    <source>
        <strain evidence="3 4">CBS 15793</strain>
    </source>
</reference>
<dbReference type="GeneID" id="80876808"/>
<dbReference type="PANTHER" id="PTHR28026">
    <property type="entry name" value="DUF962 DOMAIN PROTEIN (AFU_ORTHOLOGUE AFUA_8G05310)"/>
    <property type="match status" value="1"/>
</dbReference>
<dbReference type="Pfam" id="PF06127">
    <property type="entry name" value="Mpo1-like"/>
    <property type="match status" value="1"/>
</dbReference>
<dbReference type="InterPro" id="IPR016181">
    <property type="entry name" value="Acyl_CoA_acyltransferase"/>
</dbReference>
<dbReference type="EMBL" id="CP115612">
    <property type="protein sequence ID" value="WBW73079.1"/>
    <property type="molecule type" value="Genomic_DNA"/>
</dbReference>
<dbReference type="Proteomes" id="UP001212411">
    <property type="component" value="Chromosome 2"/>
</dbReference>
<feature type="transmembrane region" description="Helical" evidence="1">
    <location>
        <begin position="106"/>
        <end position="124"/>
    </location>
</feature>
<dbReference type="GO" id="GO:0016747">
    <property type="term" value="F:acyltransferase activity, transferring groups other than amino-acyl groups"/>
    <property type="evidence" value="ECO:0007669"/>
    <property type="project" value="InterPro"/>
</dbReference>
<dbReference type="GO" id="GO:0046521">
    <property type="term" value="P:sphingoid catabolic process"/>
    <property type="evidence" value="ECO:0007669"/>
    <property type="project" value="TreeGrafter"/>
</dbReference>
<proteinExistence type="predicted"/>
<name>A0AAE9WBA4_9SCHI</name>